<keyword evidence="1 4" id="KW-0808">Transferase</keyword>
<dbReference type="InterPro" id="IPR028098">
    <property type="entry name" value="Glyco_trans_4-like_N"/>
</dbReference>
<reference evidence="4 5" key="1">
    <citation type="journal article" date="2015" name="Nature">
        <title>rRNA introns, odd ribosomes, and small enigmatic genomes across a large radiation of phyla.</title>
        <authorList>
            <person name="Brown C.T."/>
            <person name="Hug L.A."/>
            <person name="Thomas B.C."/>
            <person name="Sharon I."/>
            <person name="Castelle C.J."/>
            <person name="Singh A."/>
            <person name="Wilkins M.J."/>
            <person name="Williams K.H."/>
            <person name="Banfield J.F."/>
        </authorList>
    </citation>
    <scope>NUCLEOTIDE SEQUENCE [LARGE SCALE GENOMIC DNA]</scope>
</reference>
<evidence type="ECO:0000256" key="1">
    <source>
        <dbReference type="ARBA" id="ARBA00022679"/>
    </source>
</evidence>
<name>A0A0G2ALW5_9BACT</name>
<sequence>MKIGIDARLWGPSNGGLGRYVAELVAALQILDRKHEYVIFLRRNNFSACPLDLAAPNFTKVVADIPWYGWKEQLALTPLIKRARVDLMHFPHWNVPFSYHDPFVVTVHDLIMYHYPRAEASTLGPVGYWCKDKAARLVIRHAVRGARRILTTSEFTRRDIHETLGVPSGKMTVAYQAPATFRSPDAGASFSAPAARSAEMPYVLYVGSAYPHKNLSGLLRAWQIFSKKRGASWRLVLAGREDFFYRQLKESAAAKALPNLEMLGFVSDRELPALYANASAYVFPSLYEGFGLPPLEAMRYGVPVAAADRACLPEVLGDAAVYFNPEDDRELAETIDKLLTDEPLRRRLKERGQERLKQYSWGRLAEITRQVYDQALK</sequence>
<comment type="caution">
    <text evidence="4">The sequence shown here is derived from an EMBL/GenBank/DDBJ whole genome shotgun (WGS) entry which is preliminary data.</text>
</comment>
<feature type="domain" description="Glycosyltransferase subfamily 4-like N-terminal" evidence="3">
    <location>
        <begin position="15"/>
        <end position="175"/>
    </location>
</feature>
<dbReference type="CDD" id="cd03809">
    <property type="entry name" value="GT4_MtfB-like"/>
    <property type="match status" value="1"/>
</dbReference>
<dbReference type="Proteomes" id="UP000033870">
    <property type="component" value="Unassembled WGS sequence"/>
</dbReference>
<dbReference type="STRING" id="1619044.UY92_C0008G0008"/>
<protein>
    <submittedName>
        <fullName evidence="4">Glycosyl transferase, group 1</fullName>
    </submittedName>
</protein>
<accession>A0A0G2ALW5</accession>
<dbReference type="Pfam" id="PF13439">
    <property type="entry name" value="Glyco_transf_4"/>
    <property type="match status" value="1"/>
</dbReference>
<evidence type="ECO:0000259" key="3">
    <source>
        <dbReference type="Pfam" id="PF13439"/>
    </source>
</evidence>
<proteinExistence type="predicted"/>
<feature type="domain" description="Glycosyl transferase family 1" evidence="2">
    <location>
        <begin position="199"/>
        <end position="355"/>
    </location>
</feature>
<dbReference type="Pfam" id="PF00534">
    <property type="entry name" value="Glycos_transf_1"/>
    <property type="match status" value="1"/>
</dbReference>
<dbReference type="AlphaFoldDB" id="A0A0G2ALW5"/>
<dbReference type="PANTHER" id="PTHR46401">
    <property type="entry name" value="GLYCOSYLTRANSFERASE WBBK-RELATED"/>
    <property type="match status" value="1"/>
</dbReference>
<dbReference type="GO" id="GO:0009103">
    <property type="term" value="P:lipopolysaccharide biosynthetic process"/>
    <property type="evidence" value="ECO:0007669"/>
    <property type="project" value="TreeGrafter"/>
</dbReference>
<evidence type="ECO:0000259" key="2">
    <source>
        <dbReference type="Pfam" id="PF00534"/>
    </source>
</evidence>
<organism evidence="4 5">
    <name type="scientific">Candidatus Magasanikbacteria bacterium GW2011_GWA2_56_11</name>
    <dbReference type="NCBI Taxonomy" id="1619044"/>
    <lineage>
        <taxon>Bacteria</taxon>
        <taxon>Candidatus Magasanikiibacteriota</taxon>
    </lineage>
</organism>
<dbReference type="FunFam" id="3.40.50.2000:FF:000119">
    <property type="entry name" value="Glycosyl transferase group 1"/>
    <property type="match status" value="1"/>
</dbReference>
<evidence type="ECO:0000313" key="5">
    <source>
        <dbReference type="Proteomes" id="UP000033870"/>
    </source>
</evidence>
<dbReference type="GO" id="GO:0016757">
    <property type="term" value="F:glycosyltransferase activity"/>
    <property type="evidence" value="ECO:0007669"/>
    <property type="project" value="InterPro"/>
</dbReference>
<dbReference type="PANTHER" id="PTHR46401:SF2">
    <property type="entry name" value="GLYCOSYLTRANSFERASE WBBK-RELATED"/>
    <property type="match status" value="1"/>
</dbReference>
<dbReference type="Gene3D" id="3.40.50.2000">
    <property type="entry name" value="Glycogen Phosphorylase B"/>
    <property type="match status" value="2"/>
</dbReference>
<dbReference type="EMBL" id="LCRX01000008">
    <property type="protein sequence ID" value="KKW42312.1"/>
    <property type="molecule type" value="Genomic_DNA"/>
</dbReference>
<dbReference type="SUPFAM" id="SSF53756">
    <property type="entry name" value="UDP-Glycosyltransferase/glycogen phosphorylase"/>
    <property type="match status" value="1"/>
</dbReference>
<gene>
    <name evidence="4" type="ORF">UY92_C0008G0008</name>
</gene>
<evidence type="ECO:0000313" key="4">
    <source>
        <dbReference type="EMBL" id="KKW42312.1"/>
    </source>
</evidence>
<dbReference type="InterPro" id="IPR001296">
    <property type="entry name" value="Glyco_trans_1"/>
</dbReference>